<feature type="compositionally biased region" description="Pro residues" evidence="1">
    <location>
        <begin position="1498"/>
        <end position="1508"/>
    </location>
</feature>
<dbReference type="EMBL" id="JBBXMP010000106">
    <property type="protein sequence ID" value="KAL0062376.1"/>
    <property type="molecule type" value="Genomic_DNA"/>
</dbReference>
<feature type="region of interest" description="Disordered" evidence="1">
    <location>
        <begin position="460"/>
        <end position="660"/>
    </location>
</feature>
<feature type="compositionally biased region" description="Basic and acidic residues" evidence="1">
    <location>
        <begin position="590"/>
        <end position="618"/>
    </location>
</feature>
<feature type="compositionally biased region" description="Acidic residues" evidence="1">
    <location>
        <begin position="1087"/>
        <end position="1097"/>
    </location>
</feature>
<feature type="compositionally biased region" description="Low complexity" evidence="1">
    <location>
        <begin position="1255"/>
        <end position="1273"/>
    </location>
</feature>
<evidence type="ECO:0000256" key="1">
    <source>
        <dbReference type="SAM" id="MobiDB-lite"/>
    </source>
</evidence>
<feature type="compositionally biased region" description="Basic and acidic residues" evidence="1">
    <location>
        <begin position="1407"/>
        <end position="1457"/>
    </location>
</feature>
<feature type="compositionally biased region" description="Low complexity" evidence="1">
    <location>
        <begin position="1190"/>
        <end position="1202"/>
    </location>
</feature>
<dbReference type="PANTHER" id="PTHR34660:SF7">
    <property type="entry name" value="DNA LIGASE-LIKE PROTEIN"/>
    <property type="match status" value="1"/>
</dbReference>
<feature type="region of interest" description="Disordered" evidence="1">
    <location>
        <begin position="982"/>
        <end position="1101"/>
    </location>
</feature>
<feature type="compositionally biased region" description="Basic and acidic residues" evidence="1">
    <location>
        <begin position="534"/>
        <end position="575"/>
    </location>
</feature>
<feature type="compositionally biased region" description="Polar residues" evidence="1">
    <location>
        <begin position="466"/>
        <end position="482"/>
    </location>
</feature>
<feature type="region of interest" description="Disordered" evidence="1">
    <location>
        <begin position="1190"/>
        <end position="1295"/>
    </location>
</feature>
<accession>A0ABR2ZL01</accession>
<feature type="region of interest" description="Disordered" evidence="1">
    <location>
        <begin position="167"/>
        <end position="220"/>
    </location>
</feature>
<feature type="compositionally biased region" description="Polar residues" evidence="1">
    <location>
        <begin position="1286"/>
        <end position="1295"/>
    </location>
</feature>
<feature type="region of interest" description="Disordered" evidence="1">
    <location>
        <begin position="2210"/>
        <end position="2230"/>
    </location>
</feature>
<feature type="compositionally biased region" description="Basic residues" evidence="1">
    <location>
        <begin position="201"/>
        <end position="212"/>
    </location>
</feature>
<feature type="region of interest" description="Disordered" evidence="1">
    <location>
        <begin position="1323"/>
        <end position="1555"/>
    </location>
</feature>
<evidence type="ECO:0000313" key="3">
    <source>
        <dbReference type="EMBL" id="KAL0062376.1"/>
    </source>
</evidence>
<feature type="compositionally biased region" description="Acidic residues" evidence="1">
    <location>
        <begin position="130"/>
        <end position="139"/>
    </location>
</feature>
<dbReference type="Proteomes" id="UP001437256">
    <property type="component" value="Unassembled WGS sequence"/>
</dbReference>
<feature type="region of interest" description="Disordered" evidence="1">
    <location>
        <begin position="130"/>
        <end position="155"/>
    </location>
</feature>
<feature type="compositionally biased region" description="Basic residues" evidence="1">
    <location>
        <begin position="1031"/>
        <end position="1040"/>
    </location>
</feature>
<dbReference type="SUPFAM" id="SSF52047">
    <property type="entry name" value="RNI-like"/>
    <property type="match status" value="1"/>
</dbReference>
<dbReference type="Pfam" id="PF12937">
    <property type="entry name" value="F-box-like"/>
    <property type="match status" value="1"/>
</dbReference>
<feature type="compositionally biased region" description="Polar residues" evidence="1">
    <location>
        <begin position="1476"/>
        <end position="1496"/>
    </location>
</feature>
<dbReference type="PANTHER" id="PTHR34660">
    <property type="entry name" value="MYB-LIKE PROTEIN X"/>
    <property type="match status" value="1"/>
</dbReference>
<feature type="compositionally biased region" description="Basic and acidic residues" evidence="1">
    <location>
        <begin position="895"/>
        <end position="909"/>
    </location>
</feature>
<feature type="compositionally biased region" description="Low complexity" evidence="1">
    <location>
        <begin position="490"/>
        <end position="501"/>
    </location>
</feature>
<feature type="compositionally biased region" description="Polar residues" evidence="1">
    <location>
        <begin position="1072"/>
        <end position="1082"/>
    </location>
</feature>
<organism evidence="3 4">
    <name type="scientific">Marasmius tenuissimus</name>
    <dbReference type="NCBI Taxonomy" id="585030"/>
    <lineage>
        <taxon>Eukaryota</taxon>
        <taxon>Fungi</taxon>
        <taxon>Dikarya</taxon>
        <taxon>Basidiomycota</taxon>
        <taxon>Agaricomycotina</taxon>
        <taxon>Agaricomycetes</taxon>
        <taxon>Agaricomycetidae</taxon>
        <taxon>Agaricales</taxon>
        <taxon>Marasmiineae</taxon>
        <taxon>Marasmiaceae</taxon>
        <taxon>Marasmius</taxon>
    </lineage>
</organism>
<feature type="compositionally biased region" description="Polar residues" evidence="1">
    <location>
        <begin position="171"/>
        <end position="183"/>
    </location>
</feature>
<feature type="compositionally biased region" description="Basic and acidic residues" evidence="1">
    <location>
        <begin position="307"/>
        <end position="316"/>
    </location>
</feature>
<feature type="region of interest" description="Disordered" evidence="1">
    <location>
        <begin position="889"/>
        <end position="915"/>
    </location>
</feature>
<name>A0ABR2ZL01_9AGAR</name>
<dbReference type="InterPro" id="IPR036047">
    <property type="entry name" value="F-box-like_dom_sf"/>
</dbReference>
<comment type="caution">
    <text evidence="3">The sequence shown here is derived from an EMBL/GenBank/DDBJ whole genome shotgun (WGS) entry which is preliminary data.</text>
</comment>
<reference evidence="3 4" key="1">
    <citation type="submission" date="2024-05" db="EMBL/GenBank/DDBJ databases">
        <title>A draft genome resource for the thread blight pathogen Marasmius tenuissimus strain MS-2.</title>
        <authorList>
            <person name="Yulfo-Soto G.E."/>
            <person name="Baruah I.K."/>
            <person name="Amoako-Attah I."/>
            <person name="Bukari Y."/>
            <person name="Meinhardt L.W."/>
            <person name="Bailey B.A."/>
            <person name="Cohen S.P."/>
        </authorList>
    </citation>
    <scope>NUCLEOTIDE SEQUENCE [LARGE SCALE GENOMIC DNA]</scope>
    <source>
        <strain evidence="3 4">MS-2</strain>
    </source>
</reference>
<feature type="compositionally biased region" description="Gly residues" evidence="1">
    <location>
        <begin position="144"/>
        <end position="154"/>
    </location>
</feature>
<dbReference type="InterPro" id="IPR001810">
    <property type="entry name" value="F-box_dom"/>
</dbReference>
<dbReference type="SUPFAM" id="SSF81383">
    <property type="entry name" value="F-box domain"/>
    <property type="match status" value="1"/>
</dbReference>
<feature type="domain" description="F-box" evidence="2">
    <location>
        <begin position="1800"/>
        <end position="1866"/>
    </location>
</feature>
<evidence type="ECO:0000313" key="4">
    <source>
        <dbReference type="Proteomes" id="UP001437256"/>
    </source>
</evidence>
<feature type="region of interest" description="Disordered" evidence="1">
    <location>
        <begin position="97"/>
        <end position="118"/>
    </location>
</feature>
<proteinExistence type="predicted"/>
<protein>
    <recommendedName>
        <fullName evidence="2">F-box domain-containing protein</fullName>
    </recommendedName>
</protein>
<sequence>MDERRNIALACRFIPYDQWLVTHVDTTWTISQLKSWFIAKCISTSGSTNFSASSLSLAFPFLHVPAKPRSKPPRRPTSPIVFAPEPKGRAISPIRFAPLGPPNPSSSDVGMDGSSEEEGTTIAMGYEEDDEFGNLDSDGELSFSGGGGGGGGRTRLGRAAYLSHIDHRPSTARSVAIEQSQDSTKSHHGHQQQPVLERQHYHQQQRHHHHSRSSGVAAVPNHSTYDIRRLMLIRFSTGQVLEDHFRVDDCSLSPYELIEIHRVGEVLSLPRTVIEQYVQPYWEGWVKSLRVVAREPTHASSKKQKGKRLEKERENEDGSGAANRRRRSKLDWRDRWVFVKDGVLNLRKNRLDPNTAQLLPLDSLIEIRGSEQIGRSFTATSGNPASQQRIICAKFRSRTSSTRFADPPDPANVEELQSPPFKLSSPFNATHNVSSSSKGKAKISASAWLTAYDPSSFVQPPLPSTHPASSIHTKASKHSLNSIPVPPKHSSSSGTLVSTSSKPKIKLEINQNTSTGSVDVRDDELVSWPPTKGKGKERAKGKEKEKESRRVREKEKEKEDRVLSDDGHVAVDDPRTQPGPSRHASNSSTDAEREREPAPDAKEPQLHTHPDVDIHSDDNTNTNANTTPKDNQETTSSDSGSLSSPVFAHSDVDSDADVPEVGVGGFGWGYSYSYGFDRGAAVRKRKEKEGQQKSAVCAPHASLGRAGSGGKDMSRLRQRLLGNDEDDAGGAADSSFVVIDANTVDDHEREREKERDKRPATAATVSTIRGHTPRPSASAGAHTRPHHQKASDSEWIVLDLGDDHAYKSFLRILHRHAPHSIFSSFVQSLALSLPAIPALSSVSPSTPNPTPIGDGTPSPSPIVFAPAPADARNRHRHQTSHSYEIAAVGNGTADGDEHDHPHPHTHTQDDSAVTTPRESEIFPMPNSEGTKLLNTFGALPYPEWRVELVTRARKSGMGGVNRAMERFLWGKDWGWRRRVDCVTGTGSQSGGGASEDPGDEEESLRRKRKKKAEMRKTFERENLAIGGRSSVKSKKKKKSRMSSSTVVDDPEDAEGQESFYSADEGEGDGCETDSTTSNSLQGLNGVDSDDSGEESSDAEWTGWMADLYRQTVVHRESKRKKLEDEAAKAVESLHHRHHHRIESDEQSFYRSWIQEDDYRLAQRERMALEPSGRVVGPDLLPAAPVRVASPPYHGHYTHPHTPALSNANTEDSHSHPSHTYSHPPRLSSPSSNESLGRVRGRRLSFGMSPLSDVYPSSSTSATTNTATVSTAATSPPPPQSASPRSQGHSHSRTSSQRLVGAIGLSHFASSGVIGAEFREREFGSVSARRPSMPTLNSGSVYATGDGPSVSSPQPFGRDRTTTPPSGVATVASEVQTPTEKMGRRSSLTMGLGAGSLGRSSSRLRKKERGDGEGEKEREKEKLKKEKAKAKEREKEEKERERERKGKGKEKEKDEERAQIMSTGSIGAGGKRRPRLSLSTGSRQNLNNTSSFPQLTHPQSPPQSPPPPSRNIVRRMRSSSSLMLSAPENDGDGAGASVGGPVRHVSNPNPITTKKKPTFVRGVSKRAEKWVQGLENALDFTPTTVYAPFCEGLKIDFGGDHGVRKIARNHPFAVNDAWAIALEIIVNRHDFIFATFPCTSRIESTVDYDYAVDMRSSQLQTGTDLDLLYILQTPVSSNITVDKKSPAVLIQRMDNLGSGPEPVTLSHPKTCQECYFDIESFRDRFREPSAQMYATYAGGNAYPPLEIETAYRAEIVEANAQMFSIDDKLERLELMVSMLKQERVRMVGIIGKYRRMLRPIHKLPPELLTRIFLFSVDKSDVHNYTSLPVQLPSSLNPSQHPWALSQVCRSWRKLALSAPALWSSLSFALSYPGKGDSSPKFLYSQCFRMQLQLSHCGDHPVDVVTSNPHPISSMMELFLLPLCFHSSKWRHLRIDLDSQRLLPRMASITGRLQSLASLHIRLIGSVPSDFDCFQFAPQLETLALSVDPSIVDIGLADIGRLKLPYRQITRYRWFDEDCGGAIESQRSHLRSLMCRTLCLLPNLRFCQLSLRLGGSSINSPVFRTRVTLKHLIELDLAFGDAQARAFPILPLLIAPSLRKLTISSSGTHHSSISTILINPQILTFLWVGRVEIRPNDFHALLASLKSLEDLSFGVLGGITGGYLTLFRPTNLDTGDFVIVPNLQNLALLPVAGSESTYSEDTLTSILEARHRGAVQPDSRDSTEPPNNRRLVSVVLDRPVKHERLDSLRAGGPSVSVWKSPA</sequence>
<keyword evidence="4" id="KW-1185">Reference proteome</keyword>
<feature type="region of interest" description="Disordered" evidence="1">
    <location>
        <begin position="296"/>
        <end position="325"/>
    </location>
</feature>
<evidence type="ECO:0000259" key="2">
    <source>
        <dbReference type="Pfam" id="PF12937"/>
    </source>
</evidence>
<feature type="compositionally biased region" description="Basic and acidic residues" evidence="1">
    <location>
        <begin position="744"/>
        <end position="759"/>
    </location>
</feature>
<gene>
    <name evidence="3" type="ORF">AAF712_010722</name>
</gene>
<feature type="region of interest" description="Disordered" evidence="1">
    <location>
        <begin position="681"/>
        <end position="712"/>
    </location>
</feature>
<feature type="region of interest" description="Disordered" evidence="1">
    <location>
        <begin position="400"/>
        <end position="438"/>
    </location>
</feature>
<dbReference type="Gene3D" id="1.20.1280.50">
    <property type="match status" value="1"/>
</dbReference>
<feature type="region of interest" description="Disordered" evidence="1">
    <location>
        <begin position="739"/>
        <end position="791"/>
    </location>
</feature>